<keyword evidence="6" id="KW-0808">Transferase</keyword>
<keyword evidence="11 13" id="KW-1133">Transmembrane helix</keyword>
<proteinExistence type="predicted"/>
<dbReference type="AlphaFoldDB" id="A0A369LVM0"/>
<reference evidence="16 17" key="1">
    <citation type="journal article" date="2018" name="Elife">
        <title>Discovery and characterization of a prevalent human gut bacterial enzyme sufficient for the inactivation of a family of plant toxins.</title>
        <authorList>
            <person name="Koppel N."/>
            <person name="Bisanz J.E."/>
            <person name="Pandelia M.E."/>
            <person name="Turnbaugh P.J."/>
            <person name="Balskus E.P."/>
        </authorList>
    </citation>
    <scope>NUCLEOTIDE SEQUENCE [LARGE SCALE GENOMIC DNA]</scope>
    <source>
        <strain evidence="16 17">3C</strain>
    </source>
</reference>
<feature type="domain" description="Histidine kinase" evidence="14">
    <location>
        <begin position="180"/>
        <end position="390"/>
    </location>
</feature>
<dbReference type="SMART" id="SM00387">
    <property type="entry name" value="HATPase_c"/>
    <property type="match status" value="1"/>
</dbReference>
<dbReference type="RefSeq" id="WP_114569278.1">
    <property type="nucleotide sequence ID" value="NZ_CABMMS010000007.1"/>
</dbReference>
<evidence type="ECO:0000256" key="5">
    <source>
        <dbReference type="ARBA" id="ARBA00022553"/>
    </source>
</evidence>
<dbReference type="InterPro" id="IPR036097">
    <property type="entry name" value="HisK_dim/P_sf"/>
</dbReference>
<dbReference type="PROSITE" id="PS50109">
    <property type="entry name" value="HIS_KIN"/>
    <property type="match status" value="1"/>
</dbReference>
<name>A0A369LVM0_9ACTN</name>
<dbReference type="InterPro" id="IPR050980">
    <property type="entry name" value="2C_sensor_his_kinase"/>
</dbReference>
<dbReference type="Gene3D" id="1.10.287.130">
    <property type="match status" value="1"/>
</dbReference>
<feature type="transmembrane region" description="Helical" evidence="13">
    <location>
        <begin position="15"/>
        <end position="38"/>
    </location>
</feature>
<dbReference type="InterPro" id="IPR003594">
    <property type="entry name" value="HATPase_dom"/>
</dbReference>
<dbReference type="Proteomes" id="UP000254000">
    <property type="component" value="Unassembled WGS sequence"/>
</dbReference>
<evidence type="ECO:0000313" key="17">
    <source>
        <dbReference type="Proteomes" id="UP000254000"/>
    </source>
</evidence>
<evidence type="ECO:0000256" key="12">
    <source>
        <dbReference type="ARBA" id="ARBA00023012"/>
    </source>
</evidence>
<dbReference type="GeneID" id="78360418"/>
<keyword evidence="12" id="KW-0902">Two-component regulatory system</keyword>
<comment type="caution">
    <text evidence="16">The sequence shown here is derived from an EMBL/GenBank/DDBJ whole genome shotgun (WGS) entry which is preliminary data.</text>
</comment>
<sequence>MTAASREGARIGRRLVGIAVAATVVLALVALAATVALMDDGPGAEMRTQVVELNAARAELRGGEGAADAALVRAQEALRAAAGVKGGLPIALVWALAALGAAVVWGVVAYLHVSVVRPFMRLESFAQDVAAGNLDTPLAYERSNPFGRFTWAFDNMRAEIKRARAAEAEAVEQGKTAVAALSHDIKTPIASIRAYSEALELGLARNDAEREGYARTIARKCDEVTSLTDDLFLHALADLDRIRVSCEDAPIARTIRQAVADFGVAGNVALGRLDEARVAHDPKRLEQALENLLANAAKYAPGAAVEVEGVLDIAERVYRATVRDHGPGIPPEDLPFATERFYRGSNAHEAPGAGLGLFIARYLVGQMGGALRLEDADPGLRVALEFPLEP</sequence>
<dbReference type="SUPFAM" id="SSF55874">
    <property type="entry name" value="ATPase domain of HSP90 chaperone/DNA topoisomerase II/histidine kinase"/>
    <property type="match status" value="1"/>
</dbReference>
<dbReference type="GO" id="GO:0005524">
    <property type="term" value="F:ATP binding"/>
    <property type="evidence" value="ECO:0007669"/>
    <property type="project" value="UniProtKB-KW"/>
</dbReference>
<evidence type="ECO:0000313" key="16">
    <source>
        <dbReference type="EMBL" id="RDB63581.1"/>
    </source>
</evidence>
<keyword evidence="7 13" id="KW-0812">Transmembrane</keyword>
<evidence type="ECO:0000259" key="15">
    <source>
        <dbReference type="PROSITE" id="PS50885"/>
    </source>
</evidence>
<dbReference type="PRINTS" id="PR00344">
    <property type="entry name" value="BCTRLSENSOR"/>
</dbReference>
<organism evidence="16 17">
    <name type="scientific">Gordonibacter pamelaeae</name>
    <dbReference type="NCBI Taxonomy" id="471189"/>
    <lineage>
        <taxon>Bacteria</taxon>
        <taxon>Bacillati</taxon>
        <taxon>Actinomycetota</taxon>
        <taxon>Coriobacteriia</taxon>
        <taxon>Eggerthellales</taxon>
        <taxon>Eggerthellaceae</taxon>
        <taxon>Gordonibacter</taxon>
    </lineage>
</organism>
<comment type="catalytic activity">
    <reaction evidence="1">
        <text>ATP + protein L-histidine = ADP + protein N-phospho-L-histidine.</text>
        <dbReference type="EC" id="2.7.13.3"/>
    </reaction>
</comment>
<evidence type="ECO:0000256" key="10">
    <source>
        <dbReference type="ARBA" id="ARBA00022840"/>
    </source>
</evidence>
<keyword evidence="17" id="KW-1185">Reference proteome</keyword>
<evidence type="ECO:0000256" key="2">
    <source>
        <dbReference type="ARBA" id="ARBA00004651"/>
    </source>
</evidence>
<dbReference type="EMBL" id="PPTS01000007">
    <property type="protein sequence ID" value="RDB63581.1"/>
    <property type="molecule type" value="Genomic_DNA"/>
</dbReference>
<evidence type="ECO:0000256" key="3">
    <source>
        <dbReference type="ARBA" id="ARBA00012438"/>
    </source>
</evidence>
<dbReference type="CDD" id="cd00075">
    <property type="entry name" value="HATPase"/>
    <property type="match status" value="1"/>
</dbReference>
<accession>A0A369LVM0</accession>
<dbReference type="SMART" id="SM00388">
    <property type="entry name" value="HisKA"/>
    <property type="match status" value="1"/>
</dbReference>
<keyword evidence="8" id="KW-0547">Nucleotide-binding</keyword>
<evidence type="ECO:0000256" key="8">
    <source>
        <dbReference type="ARBA" id="ARBA00022741"/>
    </source>
</evidence>
<dbReference type="EC" id="2.7.13.3" evidence="3"/>
<dbReference type="InterPro" id="IPR036890">
    <property type="entry name" value="HATPase_C_sf"/>
</dbReference>
<evidence type="ECO:0000259" key="14">
    <source>
        <dbReference type="PROSITE" id="PS50109"/>
    </source>
</evidence>
<keyword evidence="4" id="KW-1003">Cell membrane</keyword>
<comment type="subcellular location">
    <subcellularLocation>
        <location evidence="2">Cell membrane</location>
        <topology evidence="2">Multi-pass membrane protein</topology>
    </subcellularLocation>
</comment>
<dbReference type="PANTHER" id="PTHR44936">
    <property type="entry name" value="SENSOR PROTEIN CREC"/>
    <property type="match status" value="1"/>
</dbReference>
<dbReference type="Pfam" id="PF00512">
    <property type="entry name" value="HisKA"/>
    <property type="match status" value="1"/>
</dbReference>
<feature type="domain" description="HAMP" evidence="15">
    <location>
        <begin position="113"/>
        <end position="165"/>
    </location>
</feature>
<dbReference type="Pfam" id="PF02518">
    <property type="entry name" value="HATPase_c"/>
    <property type="match status" value="1"/>
</dbReference>
<evidence type="ECO:0000256" key="11">
    <source>
        <dbReference type="ARBA" id="ARBA00022989"/>
    </source>
</evidence>
<dbReference type="CDD" id="cd06225">
    <property type="entry name" value="HAMP"/>
    <property type="match status" value="1"/>
</dbReference>
<protein>
    <recommendedName>
        <fullName evidence="3">histidine kinase</fullName>
        <ecNumber evidence="3">2.7.13.3</ecNumber>
    </recommendedName>
</protein>
<gene>
    <name evidence="16" type="ORF">C1877_12015</name>
</gene>
<dbReference type="Gene3D" id="3.30.565.10">
    <property type="entry name" value="Histidine kinase-like ATPase, C-terminal domain"/>
    <property type="match status" value="1"/>
</dbReference>
<keyword evidence="5" id="KW-0597">Phosphoprotein</keyword>
<evidence type="ECO:0000256" key="6">
    <source>
        <dbReference type="ARBA" id="ARBA00022679"/>
    </source>
</evidence>
<dbReference type="PROSITE" id="PS50885">
    <property type="entry name" value="HAMP"/>
    <property type="match status" value="1"/>
</dbReference>
<evidence type="ECO:0000256" key="9">
    <source>
        <dbReference type="ARBA" id="ARBA00022777"/>
    </source>
</evidence>
<dbReference type="InterPro" id="IPR004358">
    <property type="entry name" value="Sig_transdc_His_kin-like_C"/>
</dbReference>
<evidence type="ECO:0000256" key="7">
    <source>
        <dbReference type="ARBA" id="ARBA00022692"/>
    </source>
</evidence>
<dbReference type="CDD" id="cd00082">
    <property type="entry name" value="HisKA"/>
    <property type="match status" value="1"/>
</dbReference>
<dbReference type="SUPFAM" id="SSF158472">
    <property type="entry name" value="HAMP domain-like"/>
    <property type="match status" value="1"/>
</dbReference>
<dbReference type="PANTHER" id="PTHR44936:SF10">
    <property type="entry name" value="SENSOR PROTEIN RSTB"/>
    <property type="match status" value="1"/>
</dbReference>
<dbReference type="GO" id="GO:0000155">
    <property type="term" value="F:phosphorelay sensor kinase activity"/>
    <property type="evidence" value="ECO:0007669"/>
    <property type="project" value="InterPro"/>
</dbReference>
<dbReference type="InterPro" id="IPR003661">
    <property type="entry name" value="HisK_dim/P_dom"/>
</dbReference>
<dbReference type="GO" id="GO:0005886">
    <property type="term" value="C:plasma membrane"/>
    <property type="evidence" value="ECO:0007669"/>
    <property type="project" value="UniProtKB-SubCell"/>
</dbReference>
<feature type="transmembrane region" description="Helical" evidence="13">
    <location>
        <begin position="91"/>
        <end position="113"/>
    </location>
</feature>
<dbReference type="Gene3D" id="6.10.340.10">
    <property type="match status" value="1"/>
</dbReference>
<evidence type="ECO:0000256" key="13">
    <source>
        <dbReference type="SAM" id="Phobius"/>
    </source>
</evidence>
<keyword evidence="13" id="KW-0472">Membrane</keyword>
<dbReference type="InterPro" id="IPR005467">
    <property type="entry name" value="His_kinase_dom"/>
</dbReference>
<dbReference type="InterPro" id="IPR003660">
    <property type="entry name" value="HAMP_dom"/>
</dbReference>
<keyword evidence="10" id="KW-0067">ATP-binding</keyword>
<evidence type="ECO:0000256" key="1">
    <source>
        <dbReference type="ARBA" id="ARBA00000085"/>
    </source>
</evidence>
<keyword evidence="9 16" id="KW-0418">Kinase</keyword>
<dbReference type="OrthoDB" id="9757990at2"/>
<evidence type="ECO:0000256" key="4">
    <source>
        <dbReference type="ARBA" id="ARBA00022475"/>
    </source>
</evidence>
<dbReference type="SUPFAM" id="SSF47384">
    <property type="entry name" value="Homodimeric domain of signal transducing histidine kinase"/>
    <property type="match status" value="1"/>
</dbReference>